<name>A0A1G2E084_9BACT</name>
<comment type="caution">
    <text evidence="2">The sequence shown here is derived from an EMBL/GenBank/DDBJ whole genome shotgun (WGS) entry which is preliminary data.</text>
</comment>
<reference evidence="2 3" key="1">
    <citation type="journal article" date="2016" name="Nat. Commun.">
        <title>Thousands of microbial genomes shed light on interconnected biogeochemical processes in an aquifer system.</title>
        <authorList>
            <person name="Anantharaman K."/>
            <person name="Brown C.T."/>
            <person name="Hug L.A."/>
            <person name="Sharon I."/>
            <person name="Castelle C.J."/>
            <person name="Probst A.J."/>
            <person name="Thomas B.C."/>
            <person name="Singh A."/>
            <person name="Wilkins M.J."/>
            <person name="Karaoz U."/>
            <person name="Brodie E.L."/>
            <person name="Williams K.H."/>
            <person name="Hubbard S.S."/>
            <person name="Banfield J.F."/>
        </authorList>
    </citation>
    <scope>NUCLEOTIDE SEQUENCE [LARGE SCALE GENOMIC DNA]</scope>
</reference>
<proteinExistence type="predicted"/>
<protein>
    <submittedName>
        <fullName evidence="2">Uncharacterized protein</fullName>
    </submittedName>
</protein>
<dbReference type="AlphaFoldDB" id="A0A1G2E084"/>
<evidence type="ECO:0000313" key="2">
    <source>
        <dbReference type="EMBL" id="OGZ19217.1"/>
    </source>
</evidence>
<evidence type="ECO:0000256" key="1">
    <source>
        <dbReference type="SAM" id="MobiDB-lite"/>
    </source>
</evidence>
<dbReference type="EMBL" id="MHLX01000009">
    <property type="protein sequence ID" value="OGZ19217.1"/>
    <property type="molecule type" value="Genomic_DNA"/>
</dbReference>
<feature type="region of interest" description="Disordered" evidence="1">
    <location>
        <begin position="1"/>
        <end position="26"/>
    </location>
</feature>
<evidence type="ECO:0000313" key="3">
    <source>
        <dbReference type="Proteomes" id="UP000176662"/>
    </source>
</evidence>
<sequence>MLEKETQFLKQEGAKPEQKEDKKEGLAELRDRIRKRSLELRKEGVPVDERARINVDEFHGIYSGQSIESDKAWIKELKGRWKEAAIAGSNLSWAFPKEEALREMPTGDIFEMLTTSILDKNLGEDFIVTRTSEYDDARNKVDHMIAHKPTKTIVCAFDEIGAVSGERFKEKQNKILERNWKRGGADLKYGIFFEGKEGKMKLKKGHVFQVPLFYLAMSKEDIKKTLDDPSQQEKVFHDFIGSVKEQIKKLREYPLHPKLKERLDSFEEIIEKF</sequence>
<dbReference type="Proteomes" id="UP000176662">
    <property type="component" value="Unassembled WGS sequence"/>
</dbReference>
<accession>A0A1G2E084</accession>
<gene>
    <name evidence="2" type="ORF">A2Z68_00780</name>
</gene>
<organism evidence="2 3">
    <name type="scientific">Candidatus Nealsonbacteria bacterium RBG_13_38_11</name>
    <dbReference type="NCBI Taxonomy" id="1801662"/>
    <lineage>
        <taxon>Bacteria</taxon>
        <taxon>Candidatus Nealsoniibacteriota</taxon>
    </lineage>
</organism>